<dbReference type="AlphaFoldDB" id="A0A6L2JPH1"/>
<evidence type="ECO:0000313" key="3">
    <source>
        <dbReference type="EMBL" id="GEU38978.1"/>
    </source>
</evidence>
<gene>
    <name evidence="3" type="ORF">Tci_010956</name>
</gene>
<reference evidence="3" key="1">
    <citation type="journal article" date="2019" name="Sci. Rep.">
        <title>Draft genome of Tanacetum cinerariifolium, the natural source of mosquito coil.</title>
        <authorList>
            <person name="Yamashiro T."/>
            <person name="Shiraishi A."/>
            <person name="Satake H."/>
            <person name="Nakayama K."/>
        </authorList>
    </citation>
    <scope>NUCLEOTIDE SEQUENCE</scope>
</reference>
<feature type="region of interest" description="Disordered" evidence="1">
    <location>
        <begin position="177"/>
        <end position="238"/>
    </location>
</feature>
<accession>A0A6L2JPH1</accession>
<feature type="compositionally biased region" description="Low complexity" evidence="1">
    <location>
        <begin position="177"/>
        <end position="218"/>
    </location>
</feature>
<evidence type="ECO:0000256" key="2">
    <source>
        <dbReference type="SAM" id="Phobius"/>
    </source>
</evidence>
<proteinExistence type="predicted"/>
<keyword evidence="2" id="KW-0472">Membrane</keyword>
<feature type="transmembrane region" description="Helical" evidence="2">
    <location>
        <begin position="20"/>
        <end position="40"/>
    </location>
</feature>
<organism evidence="3">
    <name type="scientific">Tanacetum cinerariifolium</name>
    <name type="common">Dalmatian daisy</name>
    <name type="synonym">Chrysanthemum cinerariifolium</name>
    <dbReference type="NCBI Taxonomy" id="118510"/>
    <lineage>
        <taxon>Eukaryota</taxon>
        <taxon>Viridiplantae</taxon>
        <taxon>Streptophyta</taxon>
        <taxon>Embryophyta</taxon>
        <taxon>Tracheophyta</taxon>
        <taxon>Spermatophyta</taxon>
        <taxon>Magnoliopsida</taxon>
        <taxon>eudicotyledons</taxon>
        <taxon>Gunneridae</taxon>
        <taxon>Pentapetalae</taxon>
        <taxon>asterids</taxon>
        <taxon>campanulids</taxon>
        <taxon>Asterales</taxon>
        <taxon>Asteraceae</taxon>
        <taxon>Asteroideae</taxon>
        <taxon>Anthemideae</taxon>
        <taxon>Anthemidinae</taxon>
        <taxon>Tanacetum</taxon>
    </lineage>
</organism>
<evidence type="ECO:0000256" key="1">
    <source>
        <dbReference type="SAM" id="MobiDB-lite"/>
    </source>
</evidence>
<feature type="compositionally biased region" description="Polar residues" evidence="1">
    <location>
        <begin position="223"/>
        <end position="234"/>
    </location>
</feature>
<keyword evidence="2" id="KW-0812">Transmembrane</keyword>
<comment type="caution">
    <text evidence="3">The sequence shown here is derived from an EMBL/GenBank/DDBJ whole genome shotgun (WGS) entry which is preliminary data.</text>
</comment>
<keyword evidence="2" id="KW-1133">Transmembrane helix</keyword>
<protein>
    <submittedName>
        <fullName evidence="3">Uncharacterized protein</fullName>
    </submittedName>
</protein>
<sequence length="347" mass="36766">MPASVIPISSDSSEDSMGSHVPRVILFGAIPAIILVILVVHAKVSIIPADPLVAPEVGAVFVTSPAGVLDLVDYPSSSDFDPSEDSLPLAPELPLVSPFLCSDDSEADSESKPAEQRPKRHEYLTVYDAMVSRWRDRDASRPSSSLGSSSHDTLAPSSNFPLAIVVSSPRIRRRPAILIRPDFTSDSSSSGSSSDSSSDTSFGLPSDSLSDTSSVHSLGCDASGQSHSGPSTRVSSRHSKTFRRWMFTPLSTPYLPTTSESSLDSSSERSLDSSLLSAGPYRKRYKSPTTLDSKEEHMKIGTVDSKAIADLGISDGVGVDTEDGIGMGVEIAASDIGEDEEEFEAAQ</sequence>
<dbReference type="EMBL" id="BKCJ010001117">
    <property type="protein sequence ID" value="GEU38978.1"/>
    <property type="molecule type" value="Genomic_DNA"/>
</dbReference>
<name>A0A6L2JPH1_TANCI</name>